<dbReference type="RefSeq" id="WP_305105419.1">
    <property type="nucleotide sequence ID" value="NZ_JAUTWS010000019.1"/>
</dbReference>
<reference evidence="2 3" key="1">
    <citation type="submission" date="2023-08" db="EMBL/GenBank/DDBJ databases">
        <title>The draft genome sequence of Paracraurococcus sp. LOR1-02.</title>
        <authorList>
            <person name="Kingkaew E."/>
            <person name="Tanasupawat S."/>
        </authorList>
    </citation>
    <scope>NUCLEOTIDE SEQUENCE [LARGE SCALE GENOMIC DNA]</scope>
    <source>
        <strain evidence="2 3">LOR1-02</strain>
    </source>
</reference>
<dbReference type="InterPro" id="IPR003692">
    <property type="entry name" value="Hydantoinase_B"/>
</dbReference>
<dbReference type="PANTHER" id="PTHR11365:SF23">
    <property type="entry name" value="HYPOTHETICAL 5-OXOPROLINASE (EUROFUNG)-RELATED"/>
    <property type="match status" value="1"/>
</dbReference>
<dbReference type="Proteomes" id="UP001243009">
    <property type="component" value="Unassembled WGS sequence"/>
</dbReference>
<evidence type="ECO:0000259" key="1">
    <source>
        <dbReference type="Pfam" id="PF02538"/>
    </source>
</evidence>
<name>A0ABT9E330_9PROT</name>
<proteinExistence type="predicted"/>
<sequence>MELDPVEYAILSQSVIAAAREMGAKLIRSAYSTILREARDGSAALLDAEGFTVAQAELIPMQLGSIGPIFQPCKAMFPRETLEEGDFLVINDPYSGGQHLQDVFFFHPIFVEGEVIGFAASVAHHLDLGGGAPGLNAAARDVYAEGLIIPPMKLNMARDWHGGGFQRLLRANVRVPQQTMGDFDAQIAANNIGVLRVQELAARYGKAKVKATMAALQDYSERRMRAAIAQVPDGTYRGEAQMDDDGLGKRPITVCVAVTVAGDSIAVDFAGTDPQVGTNLNCPFASLISASVSCLKAALTSPDIPFNDGALRPIRVTAPKGSLLNPNHPAPVRARMISASRAWNAVMMAVAQAAPEKAIAQGYDTTTAFCLSWLGPKGWSVYLEVYGGGYGAGLANDGCDAVDNPLSNCSNTPVEAMDQDFSFFRVTEYALRPDSSGRGARRGGAGFSRSYEILAEEALVSYYSDRFTGAAAGLFGGGTGASGKCEVRRGNEIISLDSKVSFALRRGDLVTISLGGGGGYGAPADRPAALIARDVEDGIVTRDLAAAWAQ</sequence>
<dbReference type="PANTHER" id="PTHR11365">
    <property type="entry name" value="5-OXOPROLINASE RELATED"/>
    <property type="match status" value="1"/>
</dbReference>
<dbReference type="EMBL" id="JAUTWS010000019">
    <property type="protein sequence ID" value="MDO9710557.1"/>
    <property type="molecule type" value="Genomic_DNA"/>
</dbReference>
<keyword evidence="3" id="KW-1185">Reference proteome</keyword>
<accession>A0ABT9E330</accession>
<evidence type="ECO:0000313" key="3">
    <source>
        <dbReference type="Proteomes" id="UP001243009"/>
    </source>
</evidence>
<evidence type="ECO:0000313" key="2">
    <source>
        <dbReference type="EMBL" id="MDO9710557.1"/>
    </source>
</evidence>
<organism evidence="2 3">
    <name type="scientific">Paracraurococcus lichenis</name>
    <dbReference type="NCBI Taxonomy" id="3064888"/>
    <lineage>
        <taxon>Bacteria</taxon>
        <taxon>Pseudomonadati</taxon>
        <taxon>Pseudomonadota</taxon>
        <taxon>Alphaproteobacteria</taxon>
        <taxon>Acetobacterales</taxon>
        <taxon>Roseomonadaceae</taxon>
        <taxon>Paracraurococcus</taxon>
    </lineage>
</organism>
<feature type="domain" description="Hydantoinase B/oxoprolinase" evidence="1">
    <location>
        <begin position="4"/>
        <end position="523"/>
    </location>
</feature>
<dbReference type="InterPro" id="IPR045079">
    <property type="entry name" value="Oxoprolinase-like"/>
</dbReference>
<comment type="caution">
    <text evidence="2">The sequence shown here is derived from an EMBL/GenBank/DDBJ whole genome shotgun (WGS) entry which is preliminary data.</text>
</comment>
<protein>
    <submittedName>
        <fullName evidence="2">Hydantoinase B/oxoprolinase family protein</fullName>
    </submittedName>
</protein>
<gene>
    <name evidence="2" type="ORF">Q7A36_19550</name>
</gene>
<dbReference type="Pfam" id="PF02538">
    <property type="entry name" value="Hydantoinase_B"/>
    <property type="match status" value="1"/>
</dbReference>